<keyword evidence="2" id="KW-1133">Transmembrane helix</keyword>
<evidence type="ECO:0000256" key="2">
    <source>
        <dbReference type="SAM" id="Phobius"/>
    </source>
</evidence>
<accession>A0A2V5IBY9</accession>
<keyword evidence="5" id="KW-1185">Reference proteome</keyword>
<feature type="region of interest" description="Disordered" evidence="1">
    <location>
        <begin position="631"/>
        <end position="652"/>
    </location>
</feature>
<feature type="transmembrane region" description="Helical" evidence="2">
    <location>
        <begin position="523"/>
        <end position="552"/>
    </location>
</feature>
<keyword evidence="2" id="KW-0812">Transmembrane</keyword>
<gene>
    <name evidence="4" type="ORF">BO99DRAFT_441376</name>
</gene>
<keyword evidence="2" id="KW-0472">Membrane</keyword>
<dbReference type="STRING" id="1450538.A0A2V5IBY9"/>
<feature type="transmembrane region" description="Helical" evidence="2">
    <location>
        <begin position="180"/>
        <end position="199"/>
    </location>
</feature>
<dbReference type="GO" id="GO:0055085">
    <property type="term" value="P:transmembrane transport"/>
    <property type="evidence" value="ECO:0007669"/>
    <property type="project" value="TreeGrafter"/>
</dbReference>
<evidence type="ECO:0000256" key="3">
    <source>
        <dbReference type="SAM" id="SignalP"/>
    </source>
</evidence>
<dbReference type="PANTHER" id="PTHR31145:SF8">
    <property type="entry name" value="INTEGRAL MEMBRANE PROTEIN (AFU_ORTHOLOGUE AFUA_2G17475)"/>
    <property type="match status" value="1"/>
</dbReference>
<dbReference type="PANTHER" id="PTHR31145">
    <property type="entry name" value="INTEGRAL MEMBRANE PROTEIN (AFU_ORTHOLOGUE AFUA_7G01610)"/>
    <property type="match status" value="1"/>
</dbReference>
<feature type="signal peptide" evidence="3">
    <location>
        <begin position="1"/>
        <end position="17"/>
    </location>
</feature>
<evidence type="ECO:0000313" key="4">
    <source>
        <dbReference type="EMBL" id="PYI21527.1"/>
    </source>
</evidence>
<sequence>MSPLLPWALFLLPWAQAAFVRRWDCNPAIAASVDAISFQQQSLTGSLVHSDHDGPTLLLKLTGDYEADCNSLNGSLAQLVVDASVLGGSVGFQGESRGRCAENPYGQHFSMSNQGHSQDHLTGGLHKYAIYETSYYLNHSYALHTLDTTIHLRLDGQEITCITAHITPYIGSVTSRLMKALPFLIMVLFGIATGPLRLFHTNGRSMFRYELADPSRDPAQSHVQGLGDCLQFLQFIFLTSCLSLSYPGFFRGIVGELAWSSLIFRNWPVTHGFAYPGVEDGIYATNSTWGLEEMTQVLGGTTISDLWVNAIVNLLLVVVGIVALVQVPFGFQWASRFLRRRQAIELSDLQEESLTQCQRTGWSILRAVLDHFLFPLVTFSTSQLLLSSWYPAYRTFFAVLLVGLLAVSLGFTVRYLTKTNRQWAFSHGSLFPRHHSGTWIFGVLYGIPIVRGIAIGALQRSGLAQVVVLIICETTNLVCLLWNCQDFPAWRPACFSIGRLASLVMSCTFLPQSEATERNQGILAYSILFLYATMMFFGFLVPCMISIALFILRKAGIVHSHGGPLVRPREAPIYGIGQLSQRSTRKTSFTELPELRPVAYPQSTGMPSTNEFPSYFRAPRPMTPVCMSSHQFSTLPRQSHSSDESVESSMDSVDLSILDEDTTTVSGDGDYSKREADQYYGRPMASQVNARVERTENACATGEDRLWRSSWKSRKKTKGFEVVRPARPGI</sequence>
<feature type="transmembrane region" description="Helical" evidence="2">
    <location>
        <begin position="306"/>
        <end position="331"/>
    </location>
</feature>
<evidence type="ECO:0000256" key="1">
    <source>
        <dbReference type="SAM" id="MobiDB-lite"/>
    </source>
</evidence>
<feature type="transmembrane region" description="Helical" evidence="2">
    <location>
        <begin position="396"/>
        <end position="417"/>
    </location>
</feature>
<reference evidence="4 5" key="1">
    <citation type="submission" date="2018-02" db="EMBL/GenBank/DDBJ databases">
        <title>The genomes of Aspergillus section Nigri reveals drivers in fungal speciation.</title>
        <authorList>
            <consortium name="DOE Joint Genome Institute"/>
            <person name="Vesth T.C."/>
            <person name="Nybo J."/>
            <person name="Theobald S."/>
            <person name="Brandl J."/>
            <person name="Frisvad J.C."/>
            <person name="Nielsen K.F."/>
            <person name="Lyhne E.K."/>
            <person name="Kogle M.E."/>
            <person name="Kuo A."/>
            <person name="Riley R."/>
            <person name="Clum A."/>
            <person name="Nolan M."/>
            <person name="Lipzen A."/>
            <person name="Salamov A."/>
            <person name="Henrissat B."/>
            <person name="Wiebenga A."/>
            <person name="De vries R.P."/>
            <person name="Grigoriev I.V."/>
            <person name="Mortensen U.H."/>
            <person name="Andersen M.R."/>
            <person name="Baker S.E."/>
        </authorList>
    </citation>
    <scope>NUCLEOTIDE SEQUENCE [LARGE SCALE GENOMIC DNA]</scope>
    <source>
        <strain evidence="4 5">CBS 115571</strain>
    </source>
</reference>
<dbReference type="GO" id="GO:0016020">
    <property type="term" value="C:membrane"/>
    <property type="evidence" value="ECO:0007669"/>
    <property type="project" value="TreeGrafter"/>
</dbReference>
<evidence type="ECO:0000313" key="5">
    <source>
        <dbReference type="Proteomes" id="UP000249829"/>
    </source>
</evidence>
<protein>
    <submittedName>
        <fullName evidence="4">Uncharacterized protein</fullName>
    </submittedName>
</protein>
<dbReference type="EMBL" id="KZ825116">
    <property type="protein sequence ID" value="PYI21527.1"/>
    <property type="molecule type" value="Genomic_DNA"/>
</dbReference>
<dbReference type="AlphaFoldDB" id="A0A2V5IBY9"/>
<feature type="transmembrane region" description="Helical" evidence="2">
    <location>
        <begin position="463"/>
        <end position="482"/>
    </location>
</feature>
<feature type="chain" id="PRO_5015837464" evidence="3">
    <location>
        <begin position="18"/>
        <end position="730"/>
    </location>
</feature>
<keyword evidence="3" id="KW-0732">Signal</keyword>
<organism evidence="4 5">
    <name type="scientific">Aspergillus violaceofuscus (strain CBS 115571)</name>
    <dbReference type="NCBI Taxonomy" id="1450538"/>
    <lineage>
        <taxon>Eukaryota</taxon>
        <taxon>Fungi</taxon>
        <taxon>Dikarya</taxon>
        <taxon>Ascomycota</taxon>
        <taxon>Pezizomycotina</taxon>
        <taxon>Eurotiomycetes</taxon>
        <taxon>Eurotiomycetidae</taxon>
        <taxon>Eurotiales</taxon>
        <taxon>Aspergillaceae</taxon>
        <taxon>Aspergillus</taxon>
    </lineage>
</organism>
<dbReference type="Proteomes" id="UP000249829">
    <property type="component" value="Unassembled WGS sequence"/>
</dbReference>
<proteinExistence type="predicted"/>
<dbReference type="OMA" id="EWYNLVH"/>
<dbReference type="InterPro" id="IPR040241">
    <property type="entry name" value="TRP_Flc/Pkd2-like"/>
</dbReference>
<feature type="transmembrane region" description="Helical" evidence="2">
    <location>
        <begin position="438"/>
        <end position="457"/>
    </location>
</feature>
<name>A0A2V5IBY9_ASPV1</name>